<sequence>MFQRRTRARDYARVQCLQAAKRANKTVISCDLATQAPEEPPPTSGLECTLVGTESTSHGTKRGAAGDKDATRASPRDPPEEEGVLDEEGEGDEAKAGDGRVN</sequence>
<reference evidence="2" key="1">
    <citation type="submission" date="2023-01" db="EMBL/GenBank/DDBJ databases">
        <title>The chitinases involved in constricting ring structure development in the nematode-trapping fungus Drechslerella dactyloides.</title>
        <authorList>
            <person name="Wang R."/>
            <person name="Zhang L."/>
            <person name="Tang P."/>
            <person name="Li S."/>
            <person name="Liang L."/>
        </authorList>
    </citation>
    <scope>NUCLEOTIDE SEQUENCE</scope>
    <source>
        <strain evidence="2">YMF1.00031</strain>
    </source>
</reference>
<feature type="region of interest" description="Disordered" evidence="1">
    <location>
        <begin position="33"/>
        <end position="102"/>
    </location>
</feature>
<feature type="compositionally biased region" description="Acidic residues" evidence="1">
    <location>
        <begin position="79"/>
        <end position="91"/>
    </location>
</feature>
<keyword evidence="3" id="KW-1185">Reference proteome</keyword>
<dbReference type="Proteomes" id="UP001221413">
    <property type="component" value="Unassembled WGS sequence"/>
</dbReference>
<gene>
    <name evidence="2" type="ORF">Dda_4255</name>
</gene>
<feature type="compositionally biased region" description="Basic and acidic residues" evidence="1">
    <location>
        <begin position="92"/>
        <end position="102"/>
    </location>
</feature>
<evidence type="ECO:0000313" key="2">
    <source>
        <dbReference type="EMBL" id="KAJ6261585.1"/>
    </source>
</evidence>
<feature type="compositionally biased region" description="Basic and acidic residues" evidence="1">
    <location>
        <begin position="64"/>
        <end position="78"/>
    </location>
</feature>
<dbReference type="AlphaFoldDB" id="A0AAD6J1Q8"/>
<name>A0AAD6J1Q8_DREDA</name>
<organism evidence="2 3">
    <name type="scientific">Drechslerella dactyloides</name>
    <name type="common">Nematode-trapping fungus</name>
    <name type="synonym">Arthrobotrys dactyloides</name>
    <dbReference type="NCBI Taxonomy" id="74499"/>
    <lineage>
        <taxon>Eukaryota</taxon>
        <taxon>Fungi</taxon>
        <taxon>Dikarya</taxon>
        <taxon>Ascomycota</taxon>
        <taxon>Pezizomycotina</taxon>
        <taxon>Orbiliomycetes</taxon>
        <taxon>Orbiliales</taxon>
        <taxon>Orbiliaceae</taxon>
        <taxon>Drechslerella</taxon>
    </lineage>
</organism>
<evidence type="ECO:0000313" key="3">
    <source>
        <dbReference type="Proteomes" id="UP001221413"/>
    </source>
</evidence>
<evidence type="ECO:0000256" key="1">
    <source>
        <dbReference type="SAM" id="MobiDB-lite"/>
    </source>
</evidence>
<protein>
    <submittedName>
        <fullName evidence="2">Uncharacterized protein</fullName>
    </submittedName>
</protein>
<dbReference type="EMBL" id="JAQGDS010000004">
    <property type="protein sequence ID" value="KAJ6261585.1"/>
    <property type="molecule type" value="Genomic_DNA"/>
</dbReference>
<accession>A0AAD6J1Q8</accession>
<proteinExistence type="predicted"/>
<comment type="caution">
    <text evidence="2">The sequence shown here is derived from an EMBL/GenBank/DDBJ whole genome shotgun (WGS) entry which is preliminary data.</text>
</comment>